<feature type="compositionally biased region" description="Basic and acidic residues" evidence="1">
    <location>
        <begin position="206"/>
        <end position="220"/>
    </location>
</feature>
<gene>
    <name evidence="4" type="ORF">Rain11_0057</name>
</gene>
<dbReference type="InterPro" id="IPR007730">
    <property type="entry name" value="SPOR-like_dom"/>
</dbReference>
<sequence length="384" mass="42884">MNIGAYLREVLQDNEEVVVQDLGTFQTSYASAEIHPATHLFSPPNKNINFHTKTKASNLVLEHYISQKESIPVEEAKEQVRNFVSNLKMNLGIEKRIALENLGELVLQVNDEIEFKQNKQTNILNDSFGLPEIYAKLVDTKDASNKSQPSPQSSTKKIQAPPKEEGKKAWGTIAAISSLALVVVAVIYVVAIDSSLNPFNKLLSKKKEEPPKEEIKKEENTLSDNQNAENNIQEPPKEQNNTTKNNASQENTSTKTTNENTAENKTIAETNTQNSVNQQETEIKTATETKQNQETKPQSDGILVEGRKNQFFVVIAGFGNQANAYKKARETKKMGVDNVRVIPPFDAKNLYRVVVGGYNSRPEADAKLEEIKNVLGIDAWILKY</sequence>
<dbReference type="SUPFAM" id="SSF110997">
    <property type="entry name" value="Sporulation related repeat"/>
    <property type="match status" value="1"/>
</dbReference>
<dbReference type="InterPro" id="IPR040495">
    <property type="entry name" value="HU-CCDC81_bac_1"/>
</dbReference>
<feature type="compositionally biased region" description="Polar residues" evidence="1">
    <location>
        <begin position="222"/>
        <end position="249"/>
    </location>
</feature>
<name>A0A2N3IKQ3_9BACT</name>
<dbReference type="InterPro" id="IPR036680">
    <property type="entry name" value="SPOR-like_sf"/>
</dbReference>
<evidence type="ECO:0000256" key="2">
    <source>
        <dbReference type="SAM" id="Phobius"/>
    </source>
</evidence>
<dbReference type="Gene3D" id="3.30.70.1070">
    <property type="entry name" value="Sporulation related repeat"/>
    <property type="match status" value="1"/>
</dbReference>
<dbReference type="Pfam" id="PF05036">
    <property type="entry name" value="SPOR"/>
    <property type="match status" value="1"/>
</dbReference>
<evidence type="ECO:0000256" key="1">
    <source>
        <dbReference type="SAM" id="MobiDB-lite"/>
    </source>
</evidence>
<comment type="caution">
    <text evidence="4">The sequence shown here is derived from an EMBL/GenBank/DDBJ whole genome shotgun (WGS) entry which is preliminary data.</text>
</comment>
<organism evidence="4 5">
    <name type="scientific">Raineya orbicola</name>
    <dbReference type="NCBI Taxonomy" id="2016530"/>
    <lineage>
        <taxon>Bacteria</taxon>
        <taxon>Pseudomonadati</taxon>
        <taxon>Bacteroidota</taxon>
        <taxon>Cytophagia</taxon>
        <taxon>Cytophagales</taxon>
        <taxon>Raineyaceae</taxon>
        <taxon>Raineya</taxon>
    </lineage>
</organism>
<feature type="compositionally biased region" description="Low complexity" evidence="1">
    <location>
        <begin position="250"/>
        <end position="272"/>
    </location>
</feature>
<dbReference type="Proteomes" id="UP000233387">
    <property type="component" value="Unassembled WGS sequence"/>
</dbReference>
<keyword evidence="5" id="KW-1185">Reference proteome</keyword>
<dbReference type="Pfam" id="PF18174">
    <property type="entry name" value="HU-CCDC81_bac_1"/>
    <property type="match status" value="1"/>
</dbReference>
<protein>
    <submittedName>
        <fullName evidence="4">Sporulation related domain</fullName>
    </submittedName>
</protein>
<dbReference type="PROSITE" id="PS51724">
    <property type="entry name" value="SPOR"/>
    <property type="match status" value="1"/>
</dbReference>
<feature type="region of interest" description="Disordered" evidence="1">
    <location>
        <begin position="206"/>
        <end position="281"/>
    </location>
</feature>
<dbReference type="RefSeq" id="WP_101357318.1">
    <property type="nucleotide sequence ID" value="NZ_NKXO01000001.1"/>
</dbReference>
<proteinExistence type="predicted"/>
<keyword evidence="2" id="KW-0812">Transmembrane</keyword>
<evidence type="ECO:0000313" key="4">
    <source>
        <dbReference type="EMBL" id="PKQ70916.1"/>
    </source>
</evidence>
<accession>A0A2N3IKQ3</accession>
<feature type="region of interest" description="Disordered" evidence="1">
    <location>
        <begin position="141"/>
        <end position="163"/>
    </location>
</feature>
<evidence type="ECO:0000313" key="5">
    <source>
        <dbReference type="Proteomes" id="UP000233387"/>
    </source>
</evidence>
<keyword evidence="2" id="KW-0472">Membrane</keyword>
<feature type="transmembrane region" description="Helical" evidence="2">
    <location>
        <begin position="169"/>
        <end position="191"/>
    </location>
</feature>
<dbReference type="OrthoDB" id="653949at2"/>
<dbReference type="InterPro" id="IPR041268">
    <property type="entry name" value="HU-CCDC81_bac_2"/>
</dbReference>
<reference evidence="4 5" key="1">
    <citation type="submission" date="2017-06" db="EMBL/GenBank/DDBJ databases">
        <title>Raineya orbicola gen. nov., sp. nov. a slightly thermophilic bacterium of the phylum Bacteroidetes and the description of Raineyaceae fam. nov.</title>
        <authorList>
            <person name="Albuquerque L."/>
            <person name="Polonia A.R.M."/>
            <person name="Barroso C."/>
            <person name="Froufe H.J.C."/>
            <person name="Lage O."/>
            <person name="Lobo-Da-Cunha A."/>
            <person name="Egas C."/>
            <person name="Da Costa M.S."/>
        </authorList>
    </citation>
    <scope>NUCLEOTIDE SEQUENCE [LARGE SCALE GENOMIC DNA]</scope>
    <source>
        <strain evidence="4 5">SPSPC-11</strain>
    </source>
</reference>
<evidence type="ECO:0000259" key="3">
    <source>
        <dbReference type="PROSITE" id="PS51724"/>
    </source>
</evidence>
<dbReference type="AlphaFoldDB" id="A0A2N3IKQ3"/>
<feature type="domain" description="SPOR" evidence="3">
    <location>
        <begin position="305"/>
        <end position="384"/>
    </location>
</feature>
<keyword evidence="2" id="KW-1133">Transmembrane helix</keyword>
<dbReference type="Pfam" id="PF18175">
    <property type="entry name" value="HU-CCDC81_bac_2"/>
    <property type="match status" value="1"/>
</dbReference>
<dbReference type="GO" id="GO:0042834">
    <property type="term" value="F:peptidoglycan binding"/>
    <property type="evidence" value="ECO:0007669"/>
    <property type="project" value="InterPro"/>
</dbReference>
<dbReference type="EMBL" id="NKXO01000001">
    <property type="protein sequence ID" value="PKQ70916.1"/>
    <property type="molecule type" value="Genomic_DNA"/>
</dbReference>